<keyword evidence="8" id="KW-0482">Metalloprotease</keyword>
<evidence type="ECO:0000259" key="10">
    <source>
        <dbReference type="Pfam" id="PF01431"/>
    </source>
</evidence>
<comment type="cofactor">
    <cofactor evidence="1">
        <name>Zn(2+)</name>
        <dbReference type="ChEBI" id="CHEBI:29105"/>
    </cofactor>
</comment>
<keyword evidence="6" id="KW-0378">Hydrolase</keyword>
<evidence type="ECO:0000256" key="3">
    <source>
        <dbReference type="ARBA" id="ARBA00007357"/>
    </source>
</evidence>
<dbReference type="SUPFAM" id="SSF55486">
    <property type="entry name" value="Metalloproteases ('zincins'), catalytic domain"/>
    <property type="match status" value="2"/>
</dbReference>
<organism evidence="12 13">
    <name type="scientific">Rhynchophorus ferrugineus</name>
    <name type="common">Red palm weevil</name>
    <name type="synonym">Curculio ferrugineus</name>
    <dbReference type="NCBI Taxonomy" id="354439"/>
    <lineage>
        <taxon>Eukaryota</taxon>
        <taxon>Metazoa</taxon>
        <taxon>Ecdysozoa</taxon>
        <taxon>Arthropoda</taxon>
        <taxon>Hexapoda</taxon>
        <taxon>Insecta</taxon>
        <taxon>Pterygota</taxon>
        <taxon>Neoptera</taxon>
        <taxon>Endopterygota</taxon>
        <taxon>Coleoptera</taxon>
        <taxon>Polyphaga</taxon>
        <taxon>Cucujiformia</taxon>
        <taxon>Curculionidae</taxon>
        <taxon>Dryophthorinae</taxon>
        <taxon>Rhynchophorus</taxon>
    </lineage>
</organism>
<evidence type="ECO:0000256" key="2">
    <source>
        <dbReference type="ARBA" id="ARBA00004401"/>
    </source>
</evidence>
<dbReference type="GO" id="GO:0005886">
    <property type="term" value="C:plasma membrane"/>
    <property type="evidence" value="ECO:0007669"/>
    <property type="project" value="UniProtKB-SubCell"/>
</dbReference>
<dbReference type="Pfam" id="PF01431">
    <property type="entry name" value="Peptidase_M13"/>
    <property type="match status" value="1"/>
</dbReference>
<evidence type="ECO:0000256" key="5">
    <source>
        <dbReference type="ARBA" id="ARBA00022723"/>
    </source>
</evidence>
<dbReference type="PRINTS" id="PR00786">
    <property type="entry name" value="NEPRILYSIN"/>
</dbReference>
<dbReference type="AlphaFoldDB" id="A0A834IDY6"/>
<evidence type="ECO:0000256" key="4">
    <source>
        <dbReference type="ARBA" id="ARBA00022670"/>
    </source>
</evidence>
<accession>A0A834IDY6</accession>
<sequence length="888" mass="101679">MAPMNFANVSYVGVPNKKNAPPSDTNPTWWKRRTSMERCLTLITIVVFIIGISLIVALASVLYNRNKEVANSQFTAEALHGQKTFVITAPDEESSNPKLCLSAGCIHTASKVLEYMDQSVDPCDDFYQFTCGNFLKKTNIPDDKSSVTSFSIINDNLQEQLRSMIEEPIQPNEPKPFQLTKKLYRACMNKTLIEEEGLTNINRILKQLGGWPVIDGDQWFDGDFDWRESVYKFRKLGYSVDYFIDFSVGIDVKNSTKRVIDLDQASLGLRREFLTKGLEDKLVKAYYDYMVDIAVLFGADKGRATKELRESLDFEIQLANISLPSEKRRNATALYNPMTVEELEFKFPSIPWMEYINTLLAPDIQISNQEMIVVSVPKYITDFEALISRTPKRVQANYVMWRAAASSVSYLNDNLRKRQLEYTTIVTGRTEREARWKECIDISAGSLSIASGALYVRKYFNEEARQNAKEMVADIRAEFETILKSVDWMDDETRKNALDKAKSMSTHIAYPDELLDNKKLEEFYDALELDENQYLNSILNLTLFGTRLSFKRLRQPVNKTDWITHGRPAVVNAFYSAIENSIQFPAGILQGVFFSADRPRYMNYGAIGFVIGHEITHGFDDQGRQFDKEGNLVDWWQSGTKKAFVEKAQCIIDQYGNYTVPELKLHLNGINTQGENIADNGGIKQAYLAYRKWISRNGEEPSLPGLKYSARQMFWISAASIWCSETREEELRQLVVTDEHAPDRYRVIVPLSNMKYFADDFKCPVGSKMNPVKKCQLNGINTQGENIADNGGIKEAYLAYQNWIRRNGKEPQLPGLKYTPNQMFWISASNTWCSKYRPESLKLRVLTGYHSPGQFRVQGPFSNSEFFARDFQCPVGSQMNPERKCQVW</sequence>
<dbReference type="Proteomes" id="UP000625711">
    <property type="component" value="Unassembled WGS sequence"/>
</dbReference>
<dbReference type="GO" id="GO:0016485">
    <property type="term" value="P:protein processing"/>
    <property type="evidence" value="ECO:0007669"/>
    <property type="project" value="TreeGrafter"/>
</dbReference>
<proteinExistence type="inferred from homology"/>
<comment type="subcellular location">
    <subcellularLocation>
        <location evidence="2">Cell membrane</location>
        <topology evidence="2">Single-pass type II membrane protein</topology>
    </subcellularLocation>
</comment>
<dbReference type="Gene3D" id="1.10.1380.10">
    <property type="entry name" value="Neutral endopeptidase , domain2"/>
    <property type="match status" value="1"/>
</dbReference>
<keyword evidence="9" id="KW-0472">Membrane</keyword>
<dbReference type="OrthoDB" id="6475849at2759"/>
<keyword evidence="7" id="KW-0862">Zinc</keyword>
<evidence type="ECO:0000256" key="9">
    <source>
        <dbReference type="SAM" id="Phobius"/>
    </source>
</evidence>
<keyword evidence="13" id="KW-1185">Reference proteome</keyword>
<dbReference type="PANTHER" id="PTHR11733">
    <property type="entry name" value="ZINC METALLOPROTEASE FAMILY M13 NEPRILYSIN-RELATED"/>
    <property type="match status" value="1"/>
</dbReference>
<dbReference type="InterPro" id="IPR024079">
    <property type="entry name" value="MetalloPept_cat_dom_sf"/>
</dbReference>
<dbReference type="InterPro" id="IPR018497">
    <property type="entry name" value="Peptidase_M13_C"/>
</dbReference>
<dbReference type="GO" id="GO:0046872">
    <property type="term" value="F:metal ion binding"/>
    <property type="evidence" value="ECO:0007669"/>
    <property type="project" value="UniProtKB-KW"/>
</dbReference>
<dbReference type="InterPro" id="IPR000718">
    <property type="entry name" value="Peptidase_M13"/>
</dbReference>
<feature type="transmembrane region" description="Helical" evidence="9">
    <location>
        <begin position="39"/>
        <end position="63"/>
    </location>
</feature>
<dbReference type="PROSITE" id="PS51885">
    <property type="entry name" value="NEPRILYSIN"/>
    <property type="match status" value="1"/>
</dbReference>
<feature type="domain" description="Peptidase M13 C-terminal" evidence="10">
    <location>
        <begin position="572"/>
        <end position="777"/>
    </location>
</feature>
<keyword evidence="9" id="KW-1133">Transmembrane helix</keyword>
<protein>
    <recommendedName>
        <fullName evidence="14">Neprilysin-2</fullName>
    </recommendedName>
</protein>
<dbReference type="EMBL" id="JAACXV010000359">
    <property type="protein sequence ID" value="KAF7279497.1"/>
    <property type="molecule type" value="Genomic_DNA"/>
</dbReference>
<dbReference type="Pfam" id="PF05649">
    <property type="entry name" value="Peptidase_M13_N"/>
    <property type="match status" value="1"/>
</dbReference>
<feature type="domain" description="Peptidase M13 N-terminal" evidence="11">
    <location>
        <begin position="122"/>
        <end position="511"/>
    </location>
</feature>
<evidence type="ECO:0008006" key="14">
    <source>
        <dbReference type="Google" id="ProtNLM"/>
    </source>
</evidence>
<dbReference type="GO" id="GO:0004222">
    <property type="term" value="F:metalloendopeptidase activity"/>
    <property type="evidence" value="ECO:0007669"/>
    <property type="project" value="InterPro"/>
</dbReference>
<dbReference type="CDD" id="cd08662">
    <property type="entry name" value="M13"/>
    <property type="match status" value="1"/>
</dbReference>
<comment type="similarity">
    <text evidence="3">Belongs to the peptidase M13 family.</text>
</comment>
<keyword evidence="9" id="KW-0812">Transmembrane</keyword>
<keyword evidence="4" id="KW-0645">Protease</keyword>
<evidence type="ECO:0000256" key="6">
    <source>
        <dbReference type="ARBA" id="ARBA00022801"/>
    </source>
</evidence>
<keyword evidence="5" id="KW-0479">Metal-binding</keyword>
<reference evidence="12" key="1">
    <citation type="submission" date="2020-08" db="EMBL/GenBank/DDBJ databases">
        <title>Genome sequencing and assembly of the red palm weevil Rhynchophorus ferrugineus.</title>
        <authorList>
            <person name="Dias G.B."/>
            <person name="Bergman C.M."/>
            <person name="Manee M."/>
        </authorList>
    </citation>
    <scope>NUCLEOTIDE SEQUENCE</scope>
    <source>
        <strain evidence="12">AA-2017</strain>
        <tissue evidence="12">Whole larva</tissue>
    </source>
</reference>
<evidence type="ECO:0000313" key="13">
    <source>
        <dbReference type="Proteomes" id="UP000625711"/>
    </source>
</evidence>
<evidence type="ECO:0000256" key="1">
    <source>
        <dbReference type="ARBA" id="ARBA00001947"/>
    </source>
</evidence>
<evidence type="ECO:0000259" key="11">
    <source>
        <dbReference type="Pfam" id="PF05649"/>
    </source>
</evidence>
<comment type="caution">
    <text evidence="12">The sequence shown here is derived from an EMBL/GenBank/DDBJ whole genome shotgun (WGS) entry which is preliminary data.</text>
</comment>
<evidence type="ECO:0000256" key="7">
    <source>
        <dbReference type="ARBA" id="ARBA00022833"/>
    </source>
</evidence>
<dbReference type="InterPro" id="IPR042089">
    <property type="entry name" value="Peptidase_M13_dom_2"/>
</dbReference>
<dbReference type="PANTHER" id="PTHR11733:SF224">
    <property type="entry name" value="NEPRILYSIN-2"/>
    <property type="match status" value="1"/>
</dbReference>
<evidence type="ECO:0000256" key="8">
    <source>
        <dbReference type="ARBA" id="ARBA00023049"/>
    </source>
</evidence>
<name>A0A834IDY6_RHYFE</name>
<evidence type="ECO:0000313" key="12">
    <source>
        <dbReference type="EMBL" id="KAF7279497.1"/>
    </source>
</evidence>
<gene>
    <name evidence="12" type="ORF">GWI33_007175</name>
</gene>
<dbReference type="InterPro" id="IPR008753">
    <property type="entry name" value="Peptidase_M13_N"/>
</dbReference>
<dbReference type="Gene3D" id="3.40.390.10">
    <property type="entry name" value="Collagenase (Catalytic Domain)"/>
    <property type="match status" value="2"/>
</dbReference>